<sequence length="502" mass="55277">MSLGAQGAWHAVHGDEAAAAEILEKGELSIESLVDVVERSCTLQELTYVRSLGLSNNYLHDGIVEAIQKTLHENGPLENLDISTNKVGKDGARALAIVLQTNKTLHSLNLEQTRMGAEGLFVVVAALHSNDTLRELNLSHNEVNFFAITALAAAVKQSGLRVLQLNQTTLGRKGTEVLATALTRTSTLETLSLASNSIGDVGVQALANALHHNRSLLRIDLSSNNIGDEGAKAMGLVLQQRRTLRELRLDHNRIGNDGIKALALGLRIGDNGAHALAVVLRHHTSLQSLNLDSAKIGHAGLLSLAMALEQNRSLRHLSLLFADVTPASIDALAKALEDNEVLVDLRLRYEYGYVKFDQTVQNRKLMAAQELFAGANQLLLELETARTLSLRHGLPVMNQKKPDKFVSRVPDIVEQEEKIYDLDPVREVQRRLTRTRAQIDRLAQDIPLLGPYLLRPCHRASTRTGTREADMFSSRHILFNDNNTRHHHQLQRSVSGRIILAP</sequence>
<dbReference type="OrthoDB" id="6500038at2759"/>
<evidence type="ECO:0000313" key="5">
    <source>
        <dbReference type="Proteomes" id="UP000241890"/>
    </source>
</evidence>
<dbReference type="InParanoid" id="A0A2R5H1N7"/>
<evidence type="ECO:0000256" key="3">
    <source>
        <dbReference type="ARBA" id="ARBA00022737"/>
    </source>
</evidence>
<dbReference type="GO" id="GO:0005634">
    <property type="term" value="C:nucleus"/>
    <property type="evidence" value="ECO:0007669"/>
    <property type="project" value="TreeGrafter"/>
</dbReference>
<keyword evidence="5" id="KW-1185">Reference proteome</keyword>
<dbReference type="Proteomes" id="UP000241890">
    <property type="component" value="Unassembled WGS sequence"/>
</dbReference>
<dbReference type="SMART" id="SM00368">
    <property type="entry name" value="LRR_RI"/>
    <property type="match status" value="10"/>
</dbReference>
<evidence type="ECO:0000313" key="4">
    <source>
        <dbReference type="EMBL" id="GBG34264.1"/>
    </source>
</evidence>
<dbReference type="Gene3D" id="3.80.10.10">
    <property type="entry name" value="Ribonuclease Inhibitor"/>
    <property type="match status" value="3"/>
</dbReference>
<dbReference type="AlphaFoldDB" id="A0A2R5H1N7"/>
<dbReference type="SUPFAM" id="SSF52047">
    <property type="entry name" value="RNI-like"/>
    <property type="match status" value="1"/>
</dbReference>
<gene>
    <name evidence="4" type="ORF">FCC1311_104882</name>
</gene>
<evidence type="ECO:0000256" key="2">
    <source>
        <dbReference type="ARBA" id="ARBA00022614"/>
    </source>
</evidence>
<dbReference type="GO" id="GO:0031267">
    <property type="term" value="F:small GTPase binding"/>
    <property type="evidence" value="ECO:0007669"/>
    <property type="project" value="TreeGrafter"/>
</dbReference>
<dbReference type="PANTHER" id="PTHR24113:SF12">
    <property type="entry name" value="RAN GTPASE-ACTIVATING PROTEIN 1"/>
    <property type="match status" value="1"/>
</dbReference>
<dbReference type="GO" id="GO:0048471">
    <property type="term" value="C:perinuclear region of cytoplasm"/>
    <property type="evidence" value="ECO:0007669"/>
    <property type="project" value="TreeGrafter"/>
</dbReference>
<keyword evidence="2" id="KW-0433">Leucine-rich repeat</keyword>
<reference evidence="4 5" key="1">
    <citation type="submission" date="2017-12" db="EMBL/GenBank/DDBJ databases">
        <title>Sequencing, de novo assembly and annotation of complete genome of a new Thraustochytrid species, strain FCC1311.</title>
        <authorList>
            <person name="Sedici K."/>
            <person name="Godart F."/>
            <person name="Aiese Cigliano R."/>
            <person name="Sanseverino W."/>
            <person name="Barakat M."/>
            <person name="Ortet P."/>
            <person name="Marechal E."/>
            <person name="Cagnac O."/>
            <person name="Amato A."/>
        </authorList>
    </citation>
    <scope>NUCLEOTIDE SEQUENCE [LARGE SCALE GENOMIC DNA]</scope>
</reference>
<proteinExistence type="predicted"/>
<accession>A0A2R5H1N7</accession>
<protein>
    <submittedName>
        <fullName evidence="4">NACHT, LRR and PYD domains-containing protein 3</fullName>
    </submittedName>
</protein>
<keyword evidence="3" id="KW-0677">Repeat</keyword>
<dbReference type="InterPro" id="IPR001611">
    <property type="entry name" value="Leu-rich_rpt"/>
</dbReference>
<dbReference type="GO" id="GO:0005096">
    <property type="term" value="F:GTPase activator activity"/>
    <property type="evidence" value="ECO:0007669"/>
    <property type="project" value="UniProtKB-KW"/>
</dbReference>
<dbReference type="PANTHER" id="PTHR24113">
    <property type="entry name" value="RAN GTPASE-ACTIVATING PROTEIN 1"/>
    <property type="match status" value="1"/>
</dbReference>
<comment type="caution">
    <text evidence="4">The sequence shown here is derived from an EMBL/GenBank/DDBJ whole genome shotgun (WGS) entry which is preliminary data.</text>
</comment>
<dbReference type="Pfam" id="PF13516">
    <property type="entry name" value="LRR_6"/>
    <property type="match status" value="7"/>
</dbReference>
<dbReference type="GO" id="GO:0006913">
    <property type="term" value="P:nucleocytoplasmic transport"/>
    <property type="evidence" value="ECO:0007669"/>
    <property type="project" value="TreeGrafter"/>
</dbReference>
<dbReference type="InterPro" id="IPR027038">
    <property type="entry name" value="RanGap"/>
</dbReference>
<dbReference type="InterPro" id="IPR032675">
    <property type="entry name" value="LRR_dom_sf"/>
</dbReference>
<name>A0A2R5H1N7_9STRA</name>
<dbReference type="GO" id="GO:0005829">
    <property type="term" value="C:cytosol"/>
    <property type="evidence" value="ECO:0007669"/>
    <property type="project" value="TreeGrafter"/>
</dbReference>
<keyword evidence="1" id="KW-0343">GTPase activation</keyword>
<evidence type="ECO:0000256" key="1">
    <source>
        <dbReference type="ARBA" id="ARBA00022468"/>
    </source>
</evidence>
<organism evidence="4 5">
    <name type="scientific">Hondaea fermentalgiana</name>
    <dbReference type="NCBI Taxonomy" id="2315210"/>
    <lineage>
        <taxon>Eukaryota</taxon>
        <taxon>Sar</taxon>
        <taxon>Stramenopiles</taxon>
        <taxon>Bigyra</taxon>
        <taxon>Labyrinthulomycetes</taxon>
        <taxon>Thraustochytrida</taxon>
        <taxon>Thraustochytriidae</taxon>
        <taxon>Hondaea</taxon>
    </lineage>
</organism>
<dbReference type="EMBL" id="BEYU01000185">
    <property type="protein sequence ID" value="GBG34264.1"/>
    <property type="molecule type" value="Genomic_DNA"/>
</dbReference>